<feature type="DNA-binding region" description="Fork-head" evidence="3">
    <location>
        <begin position="65"/>
        <end position="159"/>
    </location>
</feature>
<sequence>MMNSPDNFLPYLTGLRTAPAFYSHPYNPATHPYGVWSYAQAGLDLNRAYALRMMEEIQRREQPQKPPYSYIALIAMAIKHAPDRKVTLNGIYQFIMERFPYYLENKQGWQNSIRHNLSLNDCFIKVPREKGKPGKGNYWTLDPECEEMFENGNYRRRKRRVKVHGKSTELLSHLKKDGAMDHGNDVTGSKADDSGRNDAASCDLMPQEHLSAASFSSDDSTGFADDVKMDHSHVCMEDISDDDSGNDIDVDMDSVAAAAAAQVVAAVTAEVRGKGVTTDSQGSGSVELPKDLLRSKKLVLRCDDGEGQKENGWIEGKEKGDSLSRRVACNSRPSCEDDNSGSSGGSAGGPSLSETRNVRGQDRRRNTNPFSIDSLIGNADFRSPGNKEKKDESSDKKPDSRAAAMKTEKKPDIFDKIPSPPPKVIDLKRNALDMSLSLTPRFLDPHLQANIYGSMTPTAPLHQLIYSSPRIGGGFTGSDLRERRKNKKGQTRDRKQNEVERWKGERNREELSYFVIADSLIIRLSSSSSWPSSSNRSHREFTAIKSNM</sequence>
<dbReference type="PRINTS" id="PR00053">
    <property type="entry name" value="FORKHEAD"/>
</dbReference>
<evidence type="ECO:0000256" key="3">
    <source>
        <dbReference type="PROSITE-ProRule" id="PRU00089"/>
    </source>
</evidence>
<organism evidence="6 7">
    <name type="scientific">Pomacea canaliculata</name>
    <name type="common">Golden apple snail</name>
    <dbReference type="NCBI Taxonomy" id="400727"/>
    <lineage>
        <taxon>Eukaryota</taxon>
        <taxon>Metazoa</taxon>
        <taxon>Spiralia</taxon>
        <taxon>Lophotrochozoa</taxon>
        <taxon>Mollusca</taxon>
        <taxon>Gastropoda</taxon>
        <taxon>Caenogastropoda</taxon>
        <taxon>Architaenioglossa</taxon>
        <taxon>Ampullarioidea</taxon>
        <taxon>Ampullariidae</taxon>
        <taxon>Pomacea</taxon>
    </lineage>
</organism>
<feature type="compositionally biased region" description="Basic and acidic residues" evidence="4">
    <location>
        <begin position="175"/>
        <end position="196"/>
    </location>
</feature>
<comment type="caution">
    <text evidence="6">The sequence shown here is derived from an EMBL/GenBank/DDBJ whole genome shotgun (WGS) entry which is preliminary data.</text>
</comment>
<evidence type="ECO:0000256" key="4">
    <source>
        <dbReference type="SAM" id="MobiDB-lite"/>
    </source>
</evidence>
<evidence type="ECO:0000256" key="2">
    <source>
        <dbReference type="ARBA" id="ARBA00023242"/>
    </source>
</evidence>
<dbReference type="GO" id="GO:0030154">
    <property type="term" value="P:cell differentiation"/>
    <property type="evidence" value="ECO:0007669"/>
    <property type="project" value="TreeGrafter"/>
</dbReference>
<evidence type="ECO:0000256" key="1">
    <source>
        <dbReference type="ARBA" id="ARBA00023125"/>
    </source>
</evidence>
<evidence type="ECO:0000313" key="7">
    <source>
        <dbReference type="Proteomes" id="UP000245119"/>
    </source>
</evidence>
<reference evidence="6 7" key="1">
    <citation type="submission" date="2018-04" db="EMBL/GenBank/DDBJ databases">
        <title>The genome of golden apple snail Pomacea canaliculata provides insight into stress tolerance and invasive adaptation.</title>
        <authorList>
            <person name="Liu C."/>
            <person name="Liu B."/>
            <person name="Ren Y."/>
            <person name="Zhang Y."/>
            <person name="Wang H."/>
            <person name="Li S."/>
            <person name="Jiang F."/>
            <person name="Yin L."/>
            <person name="Zhang G."/>
            <person name="Qian W."/>
            <person name="Fan W."/>
        </authorList>
    </citation>
    <scope>NUCLEOTIDE SEQUENCE [LARGE SCALE GENOMIC DNA]</scope>
    <source>
        <strain evidence="6">SZHN2017</strain>
        <tissue evidence="6">Muscle</tissue>
    </source>
</reference>
<dbReference type="InterPro" id="IPR018122">
    <property type="entry name" value="TF_fork_head_CS_1"/>
</dbReference>
<dbReference type="InterPro" id="IPR030456">
    <property type="entry name" value="TF_fork_head_CS_2"/>
</dbReference>
<dbReference type="OrthoDB" id="5402974at2759"/>
<gene>
    <name evidence="6" type="ORF">C0Q70_18801</name>
</gene>
<dbReference type="GO" id="GO:0005634">
    <property type="term" value="C:nucleus"/>
    <property type="evidence" value="ECO:0007669"/>
    <property type="project" value="UniProtKB-SubCell"/>
</dbReference>
<dbReference type="InterPro" id="IPR050211">
    <property type="entry name" value="FOX_domain-containing"/>
</dbReference>
<dbReference type="GO" id="GO:0000978">
    <property type="term" value="F:RNA polymerase II cis-regulatory region sequence-specific DNA binding"/>
    <property type="evidence" value="ECO:0007669"/>
    <property type="project" value="TreeGrafter"/>
</dbReference>
<dbReference type="STRING" id="400727.A0A2T7NHJ1"/>
<dbReference type="PROSITE" id="PS50039">
    <property type="entry name" value="FORK_HEAD_3"/>
    <property type="match status" value="1"/>
</dbReference>
<feature type="compositionally biased region" description="Basic and acidic residues" evidence="4">
    <location>
        <begin position="315"/>
        <end position="324"/>
    </location>
</feature>
<evidence type="ECO:0000259" key="5">
    <source>
        <dbReference type="PROSITE" id="PS50039"/>
    </source>
</evidence>
<comment type="subcellular location">
    <subcellularLocation>
        <location evidence="3">Nucleus</location>
    </subcellularLocation>
</comment>
<feature type="compositionally biased region" description="Low complexity" evidence="4">
    <location>
        <begin position="526"/>
        <end position="535"/>
    </location>
</feature>
<dbReference type="PANTHER" id="PTHR11829">
    <property type="entry name" value="FORKHEAD BOX PROTEIN"/>
    <property type="match status" value="1"/>
</dbReference>
<dbReference type="PROSITE" id="PS00658">
    <property type="entry name" value="FORK_HEAD_2"/>
    <property type="match status" value="1"/>
</dbReference>
<evidence type="ECO:0000313" key="6">
    <source>
        <dbReference type="EMBL" id="PVD20643.1"/>
    </source>
</evidence>
<keyword evidence="2 3" id="KW-0539">Nucleus</keyword>
<dbReference type="PROSITE" id="PS00657">
    <property type="entry name" value="FORK_HEAD_1"/>
    <property type="match status" value="1"/>
</dbReference>
<dbReference type="InterPro" id="IPR036390">
    <property type="entry name" value="WH_DNA-bd_sf"/>
</dbReference>
<dbReference type="GO" id="GO:0009653">
    <property type="term" value="P:anatomical structure morphogenesis"/>
    <property type="evidence" value="ECO:0007669"/>
    <property type="project" value="TreeGrafter"/>
</dbReference>
<protein>
    <recommendedName>
        <fullName evidence="5">Fork-head domain-containing protein</fullName>
    </recommendedName>
</protein>
<accession>A0A2T7NHJ1</accession>
<dbReference type="FunFam" id="1.10.10.10:FF:001472">
    <property type="entry name" value="Forkhead domain protein 1"/>
    <property type="match status" value="1"/>
</dbReference>
<dbReference type="Proteomes" id="UP000245119">
    <property type="component" value="Linkage Group LG12"/>
</dbReference>
<dbReference type="InterPro" id="IPR036388">
    <property type="entry name" value="WH-like_DNA-bd_sf"/>
</dbReference>
<dbReference type="AlphaFoldDB" id="A0A2T7NHJ1"/>
<feature type="region of interest" description="Disordered" evidence="4">
    <location>
        <begin position="306"/>
        <end position="421"/>
    </location>
</feature>
<dbReference type="PANTHER" id="PTHR11829:SF388">
    <property type="entry name" value="FORK HEAD DOMAIN-CONTAINING PROTEIN L1-RELATED"/>
    <property type="match status" value="1"/>
</dbReference>
<feature type="compositionally biased region" description="Basic and acidic residues" evidence="4">
    <location>
        <begin position="385"/>
        <end position="415"/>
    </location>
</feature>
<name>A0A2T7NHJ1_POMCA</name>
<dbReference type="Gene3D" id="1.10.10.10">
    <property type="entry name" value="Winged helix-like DNA-binding domain superfamily/Winged helix DNA-binding domain"/>
    <property type="match status" value="1"/>
</dbReference>
<keyword evidence="7" id="KW-1185">Reference proteome</keyword>
<feature type="compositionally biased region" description="Basic and acidic residues" evidence="4">
    <location>
        <begin position="490"/>
        <end position="501"/>
    </location>
</feature>
<dbReference type="CDD" id="cd20027">
    <property type="entry name" value="FH_FOXL1"/>
    <property type="match status" value="1"/>
</dbReference>
<dbReference type="EMBL" id="PZQS01000012">
    <property type="protein sequence ID" value="PVD20643.1"/>
    <property type="molecule type" value="Genomic_DNA"/>
</dbReference>
<proteinExistence type="predicted"/>
<dbReference type="Pfam" id="PF00250">
    <property type="entry name" value="Forkhead"/>
    <property type="match status" value="1"/>
</dbReference>
<feature type="domain" description="Fork-head" evidence="5">
    <location>
        <begin position="65"/>
        <end position="159"/>
    </location>
</feature>
<feature type="region of interest" description="Disordered" evidence="4">
    <location>
        <begin position="473"/>
        <end position="501"/>
    </location>
</feature>
<keyword evidence="1 3" id="KW-0238">DNA-binding</keyword>
<dbReference type="SUPFAM" id="SSF46785">
    <property type="entry name" value="Winged helix' DNA-binding domain"/>
    <property type="match status" value="1"/>
</dbReference>
<dbReference type="InterPro" id="IPR047514">
    <property type="entry name" value="FH_FOXL1"/>
</dbReference>
<dbReference type="InterPro" id="IPR001766">
    <property type="entry name" value="Fork_head_dom"/>
</dbReference>
<feature type="compositionally biased region" description="Basic and acidic residues" evidence="4">
    <location>
        <begin position="356"/>
        <end position="365"/>
    </location>
</feature>
<feature type="region of interest" description="Disordered" evidence="4">
    <location>
        <begin position="175"/>
        <end position="197"/>
    </location>
</feature>
<dbReference type="SMART" id="SM00339">
    <property type="entry name" value="FH"/>
    <property type="match status" value="1"/>
</dbReference>
<dbReference type="GO" id="GO:0000981">
    <property type="term" value="F:DNA-binding transcription factor activity, RNA polymerase II-specific"/>
    <property type="evidence" value="ECO:0007669"/>
    <property type="project" value="TreeGrafter"/>
</dbReference>
<feature type="region of interest" description="Disordered" evidence="4">
    <location>
        <begin position="526"/>
        <end position="548"/>
    </location>
</feature>